<sequence>MVDLQTGPTGSSLTSRNLRVTFRLLANAFGPDGQDTVTLTGLRISADITQAQFPTGDIALLRIEGLSPDLTNRLSLAAPDPSFQSASDVRLEAGDGTDNWAVVFQGGVTLAYADYTNAPNVAFMVQAFSTALLNAIPATPTSFRGGVSLATVLSTIAQKAGLGYTGYGVDAITLHNPYFDGSPGQQLAQCAETVPLRLAVGRGQITASTVNTQQQTQQPIVVSAQNGLIGYPSWSSGGLALRMMFNPQVTFNTVIALQSRYQPAGWGTQSGPVPTGVWQTTQVRHMLQSEMVDGAWFTNVIAQTMPVGSA</sequence>
<proteinExistence type="predicted"/>
<dbReference type="InterPro" id="IPR054496">
    <property type="entry name" value="E217_GP41"/>
</dbReference>
<dbReference type="Pfam" id="PF22759">
    <property type="entry name" value="E217_GP41"/>
    <property type="match status" value="1"/>
</dbReference>
<evidence type="ECO:0000313" key="2">
    <source>
        <dbReference type="Proteomes" id="UP000194641"/>
    </source>
</evidence>
<dbReference type="RefSeq" id="WP_086659378.1">
    <property type="nucleotide sequence ID" value="NZ_JBJJWX010000001.1"/>
</dbReference>
<evidence type="ECO:0000313" key="1">
    <source>
        <dbReference type="EMBL" id="OUI93969.1"/>
    </source>
</evidence>
<name>A0A252AUH6_9PROT</name>
<protein>
    <submittedName>
        <fullName evidence="1">Uncharacterized protein</fullName>
    </submittedName>
</protein>
<dbReference type="AlphaFoldDB" id="A0A252AUH6"/>
<dbReference type="Proteomes" id="UP000194641">
    <property type="component" value="Unassembled WGS sequence"/>
</dbReference>
<organism evidence="1 2">
    <name type="scientific">Acetobacter indonesiensis</name>
    <dbReference type="NCBI Taxonomy" id="104101"/>
    <lineage>
        <taxon>Bacteria</taxon>
        <taxon>Pseudomonadati</taxon>
        <taxon>Pseudomonadota</taxon>
        <taxon>Alphaproteobacteria</taxon>
        <taxon>Acetobacterales</taxon>
        <taxon>Acetobacteraceae</taxon>
        <taxon>Acetobacter</taxon>
    </lineage>
</organism>
<comment type="caution">
    <text evidence="1">The sequence shown here is derived from an EMBL/GenBank/DDBJ whole genome shotgun (WGS) entry which is preliminary data.</text>
</comment>
<reference evidence="2" key="1">
    <citation type="submission" date="2014-06" db="EMBL/GenBank/DDBJ databases">
        <authorList>
            <person name="Winans N.J."/>
            <person name="Newell P.D."/>
            <person name="Douglas A.E."/>
        </authorList>
    </citation>
    <scope>NUCLEOTIDE SEQUENCE [LARGE SCALE GENOMIC DNA]</scope>
</reference>
<accession>A0A252AUH6</accession>
<dbReference type="EMBL" id="JOPA01000019">
    <property type="protein sequence ID" value="OUI93969.1"/>
    <property type="molecule type" value="Genomic_DNA"/>
</dbReference>
<gene>
    <name evidence="1" type="ORF">HK17_06755</name>
</gene>